<sequence>MIVGSLSSAALLVDMEAPEEMPPRSLGRPVKSSKQCLQQVVAEYEALDRELPCIRKFSTPPASQPLRLCMETLEDFTHVEVLEALEAKLPGAMESGRVNSIRFENMNVICGTCALGSAPASWSTSSCSTTTYSRATTACTCAARWSDGACSRPWGRSQPRKTDARERVGPGCACALRP</sequence>
<dbReference type="Pfam" id="PF15876">
    <property type="entry name" value="DUF4732"/>
    <property type="match status" value="1"/>
</dbReference>
<organism evidence="1 2">
    <name type="scientific">Heterocephalus glaber</name>
    <name type="common">Naked mole rat</name>
    <dbReference type="NCBI Taxonomy" id="10181"/>
    <lineage>
        <taxon>Eukaryota</taxon>
        <taxon>Metazoa</taxon>
        <taxon>Chordata</taxon>
        <taxon>Craniata</taxon>
        <taxon>Vertebrata</taxon>
        <taxon>Euteleostomi</taxon>
        <taxon>Mammalia</taxon>
        <taxon>Eutheria</taxon>
        <taxon>Euarchontoglires</taxon>
        <taxon>Glires</taxon>
        <taxon>Rodentia</taxon>
        <taxon>Hystricomorpha</taxon>
        <taxon>Bathyergidae</taxon>
        <taxon>Heterocephalus</taxon>
    </lineage>
</organism>
<name>G5B8T3_HETGA</name>
<dbReference type="InParanoid" id="G5B8T3"/>
<gene>
    <name evidence="1" type="ORF">GW7_15330</name>
</gene>
<dbReference type="FunCoup" id="G5B8T3">
    <property type="interactions" value="1"/>
</dbReference>
<protein>
    <submittedName>
        <fullName evidence="1">Uncharacterized protein</fullName>
    </submittedName>
</protein>
<dbReference type="AlphaFoldDB" id="G5B8T3"/>
<evidence type="ECO:0000313" key="2">
    <source>
        <dbReference type="Proteomes" id="UP000006813"/>
    </source>
</evidence>
<accession>G5B8T3</accession>
<proteinExistence type="predicted"/>
<reference evidence="1 2" key="1">
    <citation type="journal article" date="2011" name="Nature">
        <title>Genome sequencing reveals insights into physiology and longevity of the naked mole rat.</title>
        <authorList>
            <person name="Kim E.B."/>
            <person name="Fang X."/>
            <person name="Fushan A.A."/>
            <person name="Huang Z."/>
            <person name="Lobanov A.V."/>
            <person name="Han L."/>
            <person name="Marino S.M."/>
            <person name="Sun X."/>
            <person name="Turanov A.A."/>
            <person name="Yang P."/>
            <person name="Yim S.H."/>
            <person name="Zhao X."/>
            <person name="Kasaikina M.V."/>
            <person name="Stoletzki N."/>
            <person name="Peng C."/>
            <person name="Polak P."/>
            <person name="Xiong Z."/>
            <person name="Kiezun A."/>
            <person name="Zhu Y."/>
            <person name="Chen Y."/>
            <person name="Kryukov G.V."/>
            <person name="Zhang Q."/>
            <person name="Peshkin L."/>
            <person name="Yang L."/>
            <person name="Bronson R.T."/>
            <person name="Buffenstein R."/>
            <person name="Wang B."/>
            <person name="Han C."/>
            <person name="Li Q."/>
            <person name="Chen L."/>
            <person name="Zhao W."/>
            <person name="Sunyaev S.R."/>
            <person name="Park T.J."/>
            <person name="Zhang G."/>
            <person name="Wang J."/>
            <person name="Gladyshev V.N."/>
        </authorList>
    </citation>
    <scope>NUCLEOTIDE SEQUENCE [LARGE SCALE GENOMIC DNA]</scope>
</reference>
<dbReference type="PANTHER" id="PTHR37153">
    <property type="entry name" value="CHROMOSOME 19 C19ORF81 HOMOLOG"/>
    <property type="match status" value="1"/>
</dbReference>
<dbReference type="Proteomes" id="UP000006813">
    <property type="component" value="Unassembled WGS sequence"/>
</dbReference>
<dbReference type="InterPro" id="IPR031746">
    <property type="entry name" value="DUF4732"/>
</dbReference>
<dbReference type="PANTHER" id="PTHR37153:SF1">
    <property type="entry name" value="HYPOTHETICAL LOC292874"/>
    <property type="match status" value="1"/>
</dbReference>
<evidence type="ECO:0000313" key="1">
    <source>
        <dbReference type="EMBL" id="EHB05694.1"/>
    </source>
</evidence>
<dbReference type="EMBL" id="JH169009">
    <property type="protein sequence ID" value="EHB05694.1"/>
    <property type="molecule type" value="Genomic_DNA"/>
</dbReference>